<keyword evidence="3 13" id="KW-0812">Transmembrane</keyword>
<evidence type="ECO:0000256" key="3">
    <source>
        <dbReference type="ARBA" id="ARBA00022692"/>
    </source>
</evidence>
<dbReference type="CDD" id="cd15040">
    <property type="entry name" value="7tmB2_Adhesion"/>
    <property type="match status" value="1"/>
</dbReference>
<dbReference type="Proteomes" id="UP000007879">
    <property type="component" value="Unassembled WGS sequence"/>
</dbReference>
<dbReference type="Gene3D" id="4.10.1240.10">
    <property type="entry name" value="GPCR, family 2, extracellular hormone receptor domain"/>
    <property type="match status" value="1"/>
</dbReference>
<feature type="transmembrane region" description="Helical" evidence="13">
    <location>
        <begin position="1936"/>
        <end position="1959"/>
    </location>
</feature>
<dbReference type="InterPro" id="IPR046338">
    <property type="entry name" value="GAIN_dom_sf"/>
</dbReference>
<dbReference type="OrthoDB" id="1100386at2759"/>
<dbReference type="EnsemblMetazoa" id="Aqu2.1.39648_001">
    <property type="protein sequence ID" value="Aqu2.1.39648_001"/>
    <property type="gene ID" value="Aqu2.1.39648"/>
</dbReference>
<evidence type="ECO:0000256" key="9">
    <source>
        <dbReference type="ARBA" id="ARBA00023170"/>
    </source>
</evidence>
<dbReference type="InterPro" id="IPR013783">
    <property type="entry name" value="Ig-like_fold"/>
</dbReference>
<organism evidence="19">
    <name type="scientific">Amphimedon queenslandica</name>
    <name type="common">Sponge</name>
    <dbReference type="NCBI Taxonomy" id="400682"/>
    <lineage>
        <taxon>Eukaryota</taxon>
        <taxon>Metazoa</taxon>
        <taxon>Porifera</taxon>
        <taxon>Demospongiae</taxon>
        <taxon>Heteroscleromorpha</taxon>
        <taxon>Haplosclerida</taxon>
        <taxon>Niphatidae</taxon>
        <taxon>Amphimedon</taxon>
    </lineage>
</organism>
<dbReference type="InterPro" id="IPR036179">
    <property type="entry name" value="Ig-like_dom_sf"/>
</dbReference>
<dbReference type="InterPro" id="IPR001879">
    <property type="entry name" value="GPCR_2_extracellular_dom"/>
</dbReference>
<protein>
    <recommendedName>
        <fullName evidence="21">G-protein coupled receptors family 2 profile 2 domain-containing protein</fullName>
    </recommendedName>
</protein>
<keyword evidence="6" id="KW-0297">G-protein coupled receptor</keyword>
<dbReference type="InterPro" id="IPR003598">
    <property type="entry name" value="Ig_sub2"/>
</dbReference>
<dbReference type="InterPro" id="IPR000832">
    <property type="entry name" value="GPCR_2_secretin-like"/>
</dbReference>
<evidence type="ECO:0000313" key="20">
    <source>
        <dbReference type="Proteomes" id="UP000007879"/>
    </source>
</evidence>
<evidence type="ECO:0000256" key="10">
    <source>
        <dbReference type="ARBA" id="ARBA00023180"/>
    </source>
</evidence>
<dbReference type="InterPro" id="IPR017981">
    <property type="entry name" value="GPCR_2-like_7TM"/>
</dbReference>
<evidence type="ECO:0000259" key="16">
    <source>
        <dbReference type="PROSITE" id="PS50227"/>
    </source>
</evidence>
<dbReference type="SMART" id="SM00408">
    <property type="entry name" value="IGc2"/>
    <property type="match status" value="2"/>
</dbReference>
<evidence type="ECO:0008006" key="21">
    <source>
        <dbReference type="Google" id="ProtNLM"/>
    </source>
</evidence>
<evidence type="ECO:0000256" key="2">
    <source>
        <dbReference type="ARBA" id="ARBA00007343"/>
    </source>
</evidence>
<comment type="similarity">
    <text evidence="2">Belongs to the G-protein coupled receptor 2 family. Adhesion G-protein coupled receptor (ADGR) subfamily.</text>
</comment>
<dbReference type="PANTHER" id="PTHR12011:SF471">
    <property type="entry name" value="G-PROTEIN COUPLED RECEPTORS FAMILY 2 PROFILE 2 DOMAIN-CONTAINING PROTEIN"/>
    <property type="match status" value="1"/>
</dbReference>
<dbReference type="PANTHER" id="PTHR12011">
    <property type="entry name" value="ADHESION G-PROTEIN COUPLED RECEPTOR"/>
    <property type="match status" value="1"/>
</dbReference>
<dbReference type="SUPFAM" id="SSF111418">
    <property type="entry name" value="Hormone receptor domain"/>
    <property type="match status" value="1"/>
</dbReference>
<dbReference type="PRINTS" id="PR00249">
    <property type="entry name" value="GPCRSECRETIN"/>
</dbReference>
<keyword evidence="11" id="KW-0807">Transducer</keyword>
<name>A0A1X7VIB1_AMPQE</name>
<feature type="domain" description="G-protein coupled receptors family 2 profile 2" evidence="17">
    <location>
        <begin position="1860"/>
        <end position="2109"/>
    </location>
</feature>
<evidence type="ECO:0000256" key="4">
    <source>
        <dbReference type="ARBA" id="ARBA00022729"/>
    </source>
</evidence>
<dbReference type="PROSITE" id="PS50261">
    <property type="entry name" value="G_PROTEIN_RECEP_F2_4"/>
    <property type="match status" value="1"/>
</dbReference>
<dbReference type="InterPro" id="IPR036445">
    <property type="entry name" value="GPCR_2_extracell_dom_sf"/>
</dbReference>
<dbReference type="Pfam" id="PF07686">
    <property type="entry name" value="V-set"/>
    <property type="match status" value="1"/>
</dbReference>
<evidence type="ECO:0000259" key="15">
    <source>
        <dbReference type="PROSITE" id="PS50221"/>
    </source>
</evidence>
<keyword evidence="7 13" id="KW-0472">Membrane</keyword>
<evidence type="ECO:0000256" key="7">
    <source>
        <dbReference type="ARBA" id="ARBA00023136"/>
    </source>
</evidence>
<dbReference type="GO" id="GO:0007189">
    <property type="term" value="P:adenylate cyclase-activating G protein-coupled receptor signaling pathway"/>
    <property type="evidence" value="ECO:0007669"/>
    <property type="project" value="TreeGrafter"/>
</dbReference>
<dbReference type="Gene3D" id="1.20.1070.10">
    <property type="entry name" value="Rhodopsin 7-helix transmembrane proteins"/>
    <property type="match status" value="1"/>
</dbReference>
<feature type="transmembrane region" description="Helical" evidence="13">
    <location>
        <begin position="2056"/>
        <end position="2079"/>
    </location>
</feature>
<comment type="subcellular location">
    <subcellularLocation>
        <location evidence="1">Membrane</location>
        <topology evidence="1">Multi-pass membrane protein</topology>
    </subcellularLocation>
</comment>
<dbReference type="EnsemblMetazoa" id="XM_011411906.2">
    <property type="protein sequence ID" value="XP_011410208.2"/>
    <property type="gene ID" value="LOC100641033"/>
</dbReference>
<keyword evidence="4 14" id="KW-0732">Signal</keyword>
<feature type="domain" description="Ig-like" evidence="18">
    <location>
        <begin position="445"/>
        <end position="518"/>
    </location>
</feature>
<dbReference type="InterPro" id="IPR057244">
    <property type="entry name" value="GAIN_B"/>
</dbReference>
<dbReference type="InterPro" id="IPR013106">
    <property type="entry name" value="Ig_V-set"/>
</dbReference>
<dbReference type="InterPro" id="IPR007110">
    <property type="entry name" value="Ig-like_dom"/>
</dbReference>
<reference evidence="19" key="2">
    <citation type="submission" date="2017-05" db="UniProtKB">
        <authorList>
            <consortium name="EnsemblMetazoa"/>
        </authorList>
    </citation>
    <scope>IDENTIFICATION</scope>
</reference>
<keyword evidence="10" id="KW-0325">Glycoprotein</keyword>
<dbReference type="SMART" id="SM00409">
    <property type="entry name" value="IG"/>
    <property type="match status" value="2"/>
</dbReference>
<evidence type="ECO:0000256" key="1">
    <source>
        <dbReference type="ARBA" id="ARBA00004141"/>
    </source>
</evidence>
<dbReference type="InterPro" id="IPR003599">
    <property type="entry name" value="Ig_sub"/>
</dbReference>
<dbReference type="GO" id="GO:0004930">
    <property type="term" value="F:G protein-coupled receptor activity"/>
    <property type="evidence" value="ECO:0007669"/>
    <property type="project" value="UniProtKB-KW"/>
</dbReference>
<dbReference type="PROSITE" id="PS50221">
    <property type="entry name" value="GAIN_B"/>
    <property type="match status" value="1"/>
</dbReference>
<dbReference type="InParanoid" id="A0A1X7VIB1"/>
<dbReference type="KEGG" id="aqu:100641033"/>
<accession>A0A1X7VIB1</accession>
<dbReference type="SMART" id="SM00303">
    <property type="entry name" value="GPS"/>
    <property type="match status" value="1"/>
</dbReference>
<dbReference type="Pfam" id="PF00002">
    <property type="entry name" value="7tm_2"/>
    <property type="match status" value="1"/>
</dbReference>
<proteinExistence type="inferred from homology"/>
<dbReference type="InterPro" id="IPR000203">
    <property type="entry name" value="GPS"/>
</dbReference>
<dbReference type="PROSITE" id="PS50835">
    <property type="entry name" value="IG_LIKE"/>
    <property type="match status" value="2"/>
</dbReference>
<reference evidence="20" key="1">
    <citation type="journal article" date="2010" name="Nature">
        <title>The Amphimedon queenslandica genome and the evolution of animal complexity.</title>
        <authorList>
            <person name="Srivastava M."/>
            <person name="Simakov O."/>
            <person name="Chapman J."/>
            <person name="Fahey B."/>
            <person name="Gauthier M.E."/>
            <person name="Mitros T."/>
            <person name="Richards G.S."/>
            <person name="Conaco C."/>
            <person name="Dacre M."/>
            <person name="Hellsten U."/>
            <person name="Larroux C."/>
            <person name="Putnam N.H."/>
            <person name="Stanke M."/>
            <person name="Adamska M."/>
            <person name="Darling A."/>
            <person name="Degnan S.M."/>
            <person name="Oakley T.H."/>
            <person name="Plachetzki D.C."/>
            <person name="Zhai Y."/>
            <person name="Adamski M."/>
            <person name="Calcino A."/>
            <person name="Cummins S.F."/>
            <person name="Goodstein D.M."/>
            <person name="Harris C."/>
            <person name="Jackson D.J."/>
            <person name="Leys S.P."/>
            <person name="Shu S."/>
            <person name="Woodcroft B.J."/>
            <person name="Vervoort M."/>
            <person name="Kosik K.S."/>
            <person name="Manning G."/>
            <person name="Degnan B.M."/>
            <person name="Rokhsar D.S."/>
        </authorList>
    </citation>
    <scope>NUCLEOTIDE SEQUENCE [LARGE SCALE GENOMIC DNA]</scope>
</reference>
<keyword evidence="9" id="KW-0675">Receptor</keyword>
<dbReference type="Gene3D" id="2.60.220.50">
    <property type="match status" value="1"/>
</dbReference>
<evidence type="ECO:0000256" key="14">
    <source>
        <dbReference type="SAM" id="SignalP"/>
    </source>
</evidence>
<feature type="region of interest" description="Disordered" evidence="12">
    <location>
        <begin position="2180"/>
        <end position="2205"/>
    </location>
</feature>
<feature type="transmembrane region" description="Helical" evidence="13">
    <location>
        <begin position="1966"/>
        <end position="1988"/>
    </location>
</feature>
<dbReference type="GO" id="GO:0007166">
    <property type="term" value="P:cell surface receptor signaling pathway"/>
    <property type="evidence" value="ECO:0007669"/>
    <property type="project" value="InterPro"/>
</dbReference>
<dbReference type="PROSITE" id="PS50227">
    <property type="entry name" value="G_PROTEIN_RECEP_F2_3"/>
    <property type="match status" value="1"/>
</dbReference>
<dbReference type="Gene3D" id="2.60.40.10">
    <property type="entry name" value="Immunoglobulins"/>
    <property type="match status" value="2"/>
</dbReference>
<feature type="domain" description="Ig-like" evidence="18">
    <location>
        <begin position="1071"/>
        <end position="1165"/>
    </location>
</feature>
<feature type="transmembrane region" description="Helical" evidence="13">
    <location>
        <begin position="2085"/>
        <end position="2107"/>
    </location>
</feature>
<dbReference type="FunFam" id="1.20.1070.10:FF:000058">
    <property type="entry name" value="Adhesion G protein-coupled receptor F5"/>
    <property type="match status" value="1"/>
</dbReference>
<dbReference type="STRING" id="400682.A0A1X7VIB1"/>
<feature type="transmembrane region" description="Helical" evidence="13">
    <location>
        <begin position="2008"/>
        <end position="2035"/>
    </location>
</feature>
<evidence type="ECO:0000256" key="6">
    <source>
        <dbReference type="ARBA" id="ARBA00023040"/>
    </source>
</evidence>
<feature type="transmembrane region" description="Helical" evidence="13">
    <location>
        <begin position="1897"/>
        <end position="1916"/>
    </location>
</feature>
<feature type="compositionally biased region" description="Polar residues" evidence="12">
    <location>
        <begin position="2196"/>
        <end position="2205"/>
    </location>
</feature>
<dbReference type="GO" id="GO:0005886">
    <property type="term" value="C:plasma membrane"/>
    <property type="evidence" value="ECO:0007669"/>
    <property type="project" value="UniProtKB-SubCell"/>
</dbReference>
<evidence type="ECO:0000313" key="19">
    <source>
        <dbReference type="EnsemblMetazoa" id="Aqu2.1.39648_001"/>
    </source>
</evidence>
<keyword evidence="5 13" id="KW-1133">Transmembrane helix</keyword>
<dbReference type="Pfam" id="PF02793">
    <property type="entry name" value="HRM"/>
    <property type="match status" value="1"/>
</dbReference>
<sequence>MSNLLLLSLLAQGLILAQFQYQVAAQFCPPINRSGVMQLFSEDPIGYIYDIFEGNESIKTLCLSHGDQLGELTYTTVVARVNVTGDGSFTPNQTVLVSGRCNPSTLLWTLNGDIMNSDSSAFALQLREDCYQCGTSPICQVCNNSCSGFAGFERCFGPSDAECCPFYENSNCTTSCTTGSQPNATFFCEFVPSFIVLEANQFQYTSSSNDNNYYLYDEVVDNSLTVRCTFNGASNAISELKANSFWSFDLLNDTIDRQLQAQDFGLVINTNTTLTVETSVGNVSLVFVPGDSLKFDPVFPPELNGRYICGVRNISLAVTDVILAITTDNPLLVNNIEPPVQNLAYPATTFNHSFLAKYRTSSGSGSTIIMNDVSVNNLQVYYNTNSGPVNGAITLIDSVTRNYSITFQDPLPPVVVVFIGTSGLGQSSSDSLSIQVYSHGIVLSPSTRRIDITEGSTAILNCTSVVPSVVIEWDGPSMVEPSFNYVLTLSNVSLSFTGLYTCTVTGNTYPSGLERVFQVLVVVYRSGSDVILHRSPYQPLSNPAIINFGSETIITCNGLRGTSLQWTSDNSQFPSDLSVLPNVSVVFVNETSTNSISLAVTSAAFTSTPINFTCYSSLGSASIIITNTPYIKRLTDLQFPLTVGQKITMQYLSALSSNGLSNDADPDAEFFSLVSDISSPSLIPSNIFIYEISFTASSKLNGSTLRFEYSEIITNSLTVTVAVPSVLLVTVPPFNYVSGTAVSLQCQSSGPITWISNTSQTILLPPDYNRSQSDPNTLTFTPFIYNFVTNYPPQDLSLSPLTPVPTEGVVQLLRDEFLCTVCDNMDRNGSNCLPSEYIDPKTVDVQILYHPVMFHFGDIPLYNNSIISSSFDNESSITLTCSSLSGHSTLKLNSTNLLLDPYLSAGMYQVPAVYASGLSAQVDVIDSYSVRIEFSGNVTTTDISGTYSCYSQESGTSTSITLHYADSNDDGVLQSQTPSTNVTLVLGTAALLPFTAGYNSNGSAQSSTDTYRGLTVSYPVSFTGGTSLFEITPYNYGVYIPVVDADTAGTIVIAHSQISRNASINISTEAPTITPLVSSTSVLEGGTVTLTCVPSDSRVQLRWYFLSNGLFSEPTPLPPRNGNGFTYDDISLRHSVTISQVTVLNDEGTYICQVFRSSSIRSNVSLNVLATCPEEENGGIVWPATIEGEVSRQPCSLASSNFNSRVVFARRYCLDIYGWSPVLFHGCTLVSDATSFQLITMRLTNVTGITAVSQNEAAIVSELSSAIAARNPHFLSVSVTKYYSFISNSVIVVADAYYNTTSNITYDSSPVYSLASLGGYQLVFDARTGPQYRSSYVFRPSSVCVCNHYTIVSNNVPAIPIEEDDNPESIFNAGLILMPSFNVTEFQRKCYETRAEPCNCTFTSCNCINPFVGNDVNCTVDSDSDEYPNQAISDIYAPECSSNDSISMIPTYCSNDTCPYLYNIEQTPPICDTINDTIVGGCIKEVDSNWNILWPPTNPNTTSTQPCPGGTNSSGLATRFCDENGNWSTVNVSSCRSRAFKVIEEDAAQLFVVDFDQLTGVAIENLAKSAVGLVSELQVATAAQVSLNESILPSDLSVSNDVLTNTILALNSSFNDNNETAINSSSIADTLSDLLSLTNRPGWESLQSSNPSTGSELLLENSESYGLYLAQTTDTSQIVSRENIVIRAEQVPIAGSAGITFPDSSDLVNFTTSVSMSPATISIPGELIMERSSGMSTVPVANILFNNLQDFLNSTNLSSDFETGTIILSSQVGMSRRPIPADPPVQLSFNILTPNFANPSCVFWDFSNPLGSGSFSPAGITTVPSSSGNVTCLSSHLTSFAVLVQASSEATPGPTEAKVLSVLSYIGASISIMCLLVTVVFFLTFGRKLIESVHNLVHLNLAISLLLGYIVFVAGIETAKSNKIACTFVAAALHYFFLSAFFWMLCEGIMLYLMLVVVFSSLTKKWWFFLILGWVPSLLIVIVSVGVAHDYYVHGQDYCWLSIEKHVIWAFIIPMCIIIIINAVFLVLVLISLLKNQGAKNSRKQLENKRVDLVKTGLQASVILLPLLGITWVIGLFAVSSDTTVFAWLFVIFNSLQGLAIFIFHVVRNERIWKHITKQYKKVSLTNSTSEARSVKAKKRHEAYASTSSEGRFELASIVVADDEEKKLYASNGKEDEEIKVPLDEEKQELDFEKQAPNNGGNYSS</sequence>
<evidence type="ECO:0000256" key="11">
    <source>
        <dbReference type="ARBA" id="ARBA00023224"/>
    </source>
</evidence>
<keyword evidence="8" id="KW-1015">Disulfide bond</keyword>
<feature type="signal peptide" evidence="14">
    <location>
        <begin position="1"/>
        <end position="25"/>
    </location>
</feature>
<feature type="domain" description="G-protein coupled receptors family 2 profile 1" evidence="16">
    <location>
        <begin position="1482"/>
        <end position="1539"/>
    </location>
</feature>
<feature type="chain" id="PRO_5012824150" description="G-protein coupled receptors family 2 profile 2 domain-containing protein" evidence="14">
    <location>
        <begin position="26"/>
        <end position="2205"/>
    </location>
</feature>
<evidence type="ECO:0000256" key="13">
    <source>
        <dbReference type="SAM" id="Phobius"/>
    </source>
</evidence>
<feature type="transmembrane region" description="Helical" evidence="13">
    <location>
        <begin position="1862"/>
        <end position="1885"/>
    </location>
</feature>
<dbReference type="SMART" id="SM00008">
    <property type="entry name" value="HormR"/>
    <property type="match status" value="2"/>
</dbReference>
<gene>
    <name evidence="19" type="primary">100641033</name>
</gene>
<evidence type="ECO:0000256" key="12">
    <source>
        <dbReference type="SAM" id="MobiDB-lite"/>
    </source>
</evidence>
<feature type="compositionally biased region" description="Basic and acidic residues" evidence="12">
    <location>
        <begin position="2180"/>
        <end position="2194"/>
    </location>
</feature>
<dbReference type="SUPFAM" id="SSF48726">
    <property type="entry name" value="Immunoglobulin"/>
    <property type="match status" value="2"/>
</dbReference>
<dbReference type="Pfam" id="PF01825">
    <property type="entry name" value="GPS"/>
    <property type="match status" value="1"/>
</dbReference>
<evidence type="ECO:0000259" key="18">
    <source>
        <dbReference type="PROSITE" id="PS50835"/>
    </source>
</evidence>
<evidence type="ECO:0000256" key="8">
    <source>
        <dbReference type="ARBA" id="ARBA00023157"/>
    </source>
</evidence>
<feature type="domain" description="GAIN-B" evidence="15">
    <location>
        <begin position="1698"/>
        <end position="1850"/>
    </location>
</feature>
<evidence type="ECO:0000256" key="5">
    <source>
        <dbReference type="ARBA" id="ARBA00022989"/>
    </source>
</evidence>
<keyword evidence="20" id="KW-1185">Reference proteome</keyword>
<evidence type="ECO:0000259" key="17">
    <source>
        <dbReference type="PROSITE" id="PS50261"/>
    </source>
</evidence>